<evidence type="ECO:0000313" key="2">
    <source>
        <dbReference type="EMBL" id="OBX58980.1"/>
    </source>
</evidence>
<dbReference type="Pfam" id="PF11159">
    <property type="entry name" value="DUF2939"/>
    <property type="match status" value="1"/>
</dbReference>
<dbReference type="EMBL" id="LZMS01000122">
    <property type="protein sequence ID" value="OBX58980.1"/>
    <property type="molecule type" value="Genomic_DNA"/>
</dbReference>
<gene>
    <name evidence="2" type="ORF">A9309_12170</name>
</gene>
<organism evidence="2 3">
    <name type="scientific">Moraxella lacunata</name>
    <dbReference type="NCBI Taxonomy" id="477"/>
    <lineage>
        <taxon>Bacteria</taxon>
        <taxon>Pseudomonadati</taxon>
        <taxon>Pseudomonadota</taxon>
        <taxon>Gammaproteobacteria</taxon>
        <taxon>Moraxellales</taxon>
        <taxon>Moraxellaceae</taxon>
        <taxon>Moraxella</taxon>
    </lineage>
</organism>
<name>A0A1B8PUY5_MORLA</name>
<dbReference type="AlphaFoldDB" id="A0A1B8PUY5"/>
<evidence type="ECO:0000313" key="3">
    <source>
        <dbReference type="Proteomes" id="UP000092607"/>
    </source>
</evidence>
<feature type="transmembrane region" description="Helical" evidence="1">
    <location>
        <begin position="38"/>
        <end position="56"/>
    </location>
</feature>
<keyword evidence="1" id="KW-0812">Transmembrane</keyword>
<accession>A0A1B8PUY5</accession>
<dbReference type="InterPro" id="IPR021330">
    <property type="entry name" value="DUF2939"/>
</dbReference>
<reference evidence="2 3" key="1">
    <citation type="submission" date="2016-06" db="EMBL/GenBank/DDBJ databases">
        <title>Draft genome of Moraxella lacunata CCUG 57757A.</title>
        <authorList>
            <person name="Salva-Serra F."/>
            <person name="Engstrom-Jakobsson H."/>
            <person name="Thorell K."/>
            <person name="Gonzales-Siles L."/>
            <person name="Karlsson R."/>
            <person name="Boulund F."/>
            <person name="Engstrand L."/>
            <person name="Kristiansson E."/>
            <person name="Moore E."/>
        </authorList>
    </citation>
    <scope>NUCLEOTIDE SEQUENCE [LARGE SCALE GENOMIC DNA]</scope>
    <source>
        <strain evidence="2 3">CCUG 57757A</strain>
    </source>
</reference>
<evidence type="ECO:0008006" key="4">
    <source>
        <dbReference type="Google" id="ProtNLM"/>
    </source>
</evidence>
<sequence>MPFIKRDWCDFLPIFKNLWQNTPHYPYYHPVFMKVTKLLLALAIIALIIVAGSPYYKLYTLKNAYDNGDYTPIINSIDFETLRPNLKHQLITKTDNWLGSNDVVQGLSLFGGLLGLDGAKLNTIAHSFINTAVDKGVTPENLTRLAQGDVQPESEPMLVGIALFGGYVDTERLLTDYISTGDMNIAIDNQKTAIAAKASDNIGQPTQPKLSYCGINCFEVATTIKDKPYTIVMHRHQVLDWQIVNVVLP</sequence>
<proteinExistence type="predicted"/>
<keyword evidence="1" id="KW-1133">Transmembrane helix</keyword>
<dbReference type="OrthoDB" id="6660446at2"/>
<dbReference type="RefSeq" id="WP_065254875.1">
    <property type="nucleotide sequence ID" value="NZ_JARDJM010000030.1"/>
</dbReference>
<keyword evidence="1" id="KW-0472">Membrane</keyword>
<dbReference type="Proteomes" id="UP000092607">
    <property type="component" value="Unassembled WGS sequence"/>
</dbReference>
<comment type="caution">
    <text evidence="2">The sequence shown here is derived from an EMBL/GenBank/DDBJ whole genome shotgun (WGS) entry which is preliminary data.</text>
</comment>
<protein>
    <recommendedName>
        <fullName evidence="4">DUF2939 domain-containing protein</fullName>
    </recommendedName>
</protein>
<evidence type="ECO:0000256" key="1">
    <source>
        <dbReference type="SAM" id="Phobius"/>
    </source>
</evidence>